<reference evidence="2" key="1">
    <citation type="submission" date="2020-05" db="EMBL/GenBank/DDBJ databases">
        <authorList>
            <person name="Chiriac C."/>
            <person name="Salcher M."/>
            <person name="Ghai R."/>
            <person name="Kavagutti S V."/>
        </authorList>
    </citation>
    <scope>NUCLEOTIDE SEQUENCE</scope>
</reference>
<feature type="transmembrane region" description="Helical" evidence="1">
    <location>
        <begin position="36"/>
        <end position="55"/>
    </location>
</feature>
<organism evidence="2">
    <name type="scientific">freshwater metagenome</name>
    <dbReference type="NCBI Taxonomy" id="449393"/>
    <lineage>
        <taxon>unclassified sequences</taxon>
        <taxon>metagenomes</taxon>
        <taxon>ecological metagenomes</taxon>
    </lineage>
</organism>
<keyword evidence="1" id="KW-0812">Transmembrane</keyword>
<evidence type="ECO:0000256" key="1">
    <source>
        <dbReference type="SAM" id="Phobius"/>
    </source>
</evidence>
<feature type="transmembrane region" description="Helical" evidence="1">
    <location>
        <begin position="6"/>
        <end position="24"/>
    </location>
</feature>
<proteinExistence type="predicted"/>
<dbReference type="AlphaFoldDB" id="A0A6J6F4J6"/>
<dbReference type="EMBL" id="CAEZTT010000125">
    <property type="protein sequence ID" value="CAB4581824.1"/>
    <property type="molecule type" value="Genomic_DNA"/>
</dbReference>
<sequence>MTNLETVIFVLLAFIIGLGYGIFCKSDSDEIKLGTFLVFCLILMICSTVAITLRLV</sequence>
<keyword evidence="1" id="KW-0472">Membrane</keyword>
<keyword evidence="1" id="KW-1133">Transmembrane helix</keyword>
<gene>
    <name evidence="2" type="ORF">UFOPK1726_00981</name>
</gene>
<accession>A0A6J6F4J6</accession>
<name>A0A6J6F4J6_9ZZZZ</name>
<evidence type="ECO:0000313" key="2">
    <source>
        <dbReference type="EMBL" id="CAB4581824.1"/>
    </source>
</evidence>
<protein>
    <submittedName>
        <fullName evidence="2">Unannotated protein</fullName>
    </submittedName>
</protein>